<protein>
    <submittedName>
        <fullName evidence="2">Uncharacterized protein</fullName>
    </submittedName>
</protein>
<dbReference type="AlphaFoldDB" id="C0QC08"/>
<gene>
    <name evidence="2" type="ordered locus">HRM2_19190</name>
</gene>
<organism evidence="2 3">
    <name type="scientific">Desulforapulum autotrophicum (strain ATCC 43914 / DSM 3382 / VKM B-1955 / HRM2)</name>
    <name type="common">Desulfobacterium autotrophicum</name>
    <dbReference type="NCBI Taxonomy" id="177437"/>
    <lineage>
        <taxon>Bacteria</taxon>
        <taxon>Pseudomonadati</taxon>
        <taxon>Thermodesulfobacteriota</taxon>
        <taxon>Desulfobacteria</taxon>
        <taxon>Desulfobacterales</taxon>
        <taxon>Desulfobacteraceae</taxon>
        <taxon>Desulforapulum</taxon>
    </lineage>
</organism>
<evidence type="ECO:0000313" key="3">
    <source>
        <dbReference type="Proteomes" id="UP000000442"/>
    </source>
</evidence>
<keyword evidence="1" id="KW-0472">Membrane</keyword>
<dbReference type="Proteomes" id="UP000000442">
    <property type="component" value="Chromosome"/>
</dbReference>
<keyword evidence="1" id="KW-0812">Transmembrane</keyword>
<dbReference type="EMBL" id="CP001087">
    <property type="protein sequence ID" value="ACN15020.1"/>
    <property type="molecule type" value="Genomic_DNA"/>
</dbReference>
<proteinExistence type="predicted"/>
<feature type="transmembrane region" description="Helical" evidence="1">
    <location>
        <begin position="59"/>
        <end position="80"/>
    </location>
</feature>
<name>C0QC08_DESAH</name>
<dbReference type="STRING" id="177437.HRM2_19190"/>
<keyword evidence="1" id="KW-1133">Transmembrane helix</keyword>
<evidence type="ECO:0000313" key="2">
    <source>
        <dbReference type="EMBL" id="ACN15020.1"/>
    </source>
</evidence>
<accession>C0QC08</accession>
<sequence>MFKKNANESRLEVSAALAIAKDSENLIMSLNVSISSLSTETCEVQKGLLQYIRTSKRRLYLKLLLLAWKAAWTKAVSIILSCIW</sequence>
<reference evidence="2 3" key="1">
    <citation type="journal article" date="2009" name="Environ. Microbiol.">
        <title>Genome sequence of Desulfobacterium autotrophicum HRM2, a marine sulfate reducer oxidizing organic carbon completely to carbon dioxide.</title>
        <authorList>
            <person name="Strittmatter A.W."/>
            <person name="Liesegang H."/>
            <person name="Rabus R."/>
            <person name="Decker I."/>
            <person name="Amann J."/>
            <person name="Andres S."/>
            <person name="Henne A."/>
            <person name="Fricke W.F."/>
            <person name="Martinez-Arias R."/>
            <person name="Bartels D."/>
            <person name="Goesmann A."/>
            <person name="Krause L."/>
            <person name="Puehler A."/>
            <person name="Klenk H.P."/>
            <person name="Richter M."/>
            <person name="Schuler M."/>
            <person name="Gloeckner F.O."/>
            <person name="Meyerdierks A."/>
            <person name="Gottschalk G."/>
            <person name="Amann R."/>
        </authorList>
    </citation>
    <scope>NUCLEOTIDE SEQUENCE [LARGE SCALE GENOMIC DNA]</scope>
    <source>
        <strain evidence="3">ATCC 43914 / DSM 3382 / HRM2</strain>
    </source>
</reference>
<dbReference type="HOGENOM" id="CLU_2522093_0_0_7"/>
<dbReference type="KEGG" id="dat:HRM2_19190"/>
<keyword evidence="3" id="KW-1185">Reference proteome</keyword>
<evidence type="ECO:0000256" key="1">
    <source>
        <dbReference type="SAM" id="Phobius"/>
    </source>
</evidence>